<keyword evidence="12" id="KW-0157">Chromophore</keyword>
<evidence type="ECO:0000256" key="1">
    <source>
        <dbReference type="ARBA" id="ARBA00002455"/>
    </source>
</evidence>
<evidence type="ECO:0000256" key="5">
    <source>
        <dbReference type="ARBA" id="ARBA00022494"/>
    </source>
</evidence>
<comment type="caution">
    <text evidence="17">The sequence shown here is derived from an EMBL/GenBank/DDBJ whole genome shotgun (WGS) entry which is preliminary data.</text>
</comment>
<keyword evidence="6" id="KW-0042">Antenna complex</keyword>
<evidence type="ECO:0000259" key="16">
    <source>
        <dbReference type="Pfam" id="PF00556"/>
    </source>
</evidence>
<reference evidence="17 18" key="2">
    <citation type="submission" date="2019-02" db="EMBL/GenBank/DDBJ databases">
        <title>'Lichenibacterium ramalinii' gen. nov. sp. nov., 'Lichenibacterium minor' gen. nov. sp. nov.</title>
        <authorList>
            <person name="Pankratov T."/>
        </authorList>
    </citation>
    <scope>NUCLEOTIDE SEQUENCE [LARGE SCALE GENOMIC DNA]</scope>
    <source>
        <strain evidence="17 18">RmlP026</strain>
    </source>
</reference>
<keyword evidence="7 15" id="KW-0812">Transmembrane</keyword>
<dbReference type="AlphaFoldDB" id="A0A4Q2U8H1"/>
<dbReference type="PRINTS" id="PR00674">
    <property type="entry name" value="LIGHTHARVSTB"/>
</dbReference>
<keyword evidence="13 15" id="KW-0472">Membrane</keyword>
<keyword evidence="14" id="KW-0437">Light-harvesting polypeptide</keyword>
<keyword evidence="4" id="KW-1003">Cell membrane</keyword>
<dbReference type="RefSeq" id="WP_129227687.1">
    <property type="nucleotide sequence ID" value="NZ_QYBB01000016.1"/>
</dbReference>
<comment type="similarity">
    <text evidence="3">Belongs to the antenna complex beta subunit family.</text>
</comment>
<dbReference type="InterPro" id="IPR000066">
    <property type="entry name" value="Antenna_a/b"/>
</dbReference>
<name>A0A4Q2U8H1_9HYPH</name>
<protein>
    <submittedName>
        <fullName evidence="17">Light-harvesting protein</fullName>
    </submittedName>
</protein>
<dbReference type="InterPro" id="IPR002362">
    <property type="entry name" value="LHB-1/5"/>
</dbReference>
<sequence length="78" mass="8791">MPEQPVDYVDRDRISLSGLTRPEAAEFNKFFLTSFLVFTLIAVIAHVLVWMWRPWAQGGAPVNTSMIDAVRPLLSMLG</sequence>
<dbReference type="SUPFAM" id="SSF56918">
    <property type="entry name" value="Light-harvesting complex subunits"/>
    <property type="match status" value="1"/>
</dbReference>
<evidence type="ECO:0000256" key="2">
    <source>
        <dbReference type="ARBA" id="ARBA00004249"/>
    </source>
</evidence>
<comment type="subcellular location">
    <subcellularLocation>
        <location evidence="2">Cell inner membrane</location>
        <topology evidence="2">Single-pass type II membrane protein</topology>
    </subcellularLocation>
</comment>
<evidence type="ECO:0000313" key="17">
    <source>
        <dbReference type="EMBL" id="RYC31185.1"/>
    </source>
</evidence>
<evidence type="ECO:0000256" key="3">
    <source>
        <dbReference type="ARBA" id="ARBA00011052"/>
    </source>
</evidence>
<dbReference type="InterPro" id="IPR035889">
    <property type="entry name" value="Light-harvesting_complex"/>
</dbReference>
<dbReference type="Proteomes" id="UP000290759">
    <property type="component" value="Unassembled WGS sequence"/>
</dbReference>
<dbReference type="GO" id="GO:0030077">
    <property type="term" value="C:plasma membrane light-harvesting complex"/>
    <property type="evidence" value="ECO:0007669"/>
    <property type="project" value="InterPro"/>
</dbReference>
<evidence type="ECO:0000256" key="12">
    <source>
        <dbReference type="ARBA" id="ARBA00022991"/>
    </source>
</evidence>
<evidence type="ECO:0000313" key="18">
    <source>
        <dbReference type="Proteomes" id="UP000290759"/>
    </source>
</evidence>
<gene>
    <name evidence="17" type="ORF">D3273_14935</name>
</gene>
<keyword evidence="8" id="KW-0479">Metal-binding</keyword>
<feature type="transmembrane region" description="Helical" evidence="15">
    <location>
        <begin position="30"/>
        <end position="52"/>
    </location>
</feature>
<evidence type="ECO:0000256" key="4">
    <source>
        <dbReference type="ARBA" id="ARBA00022475"/>
    </source>
</evidence>
<keyword evidence="5" id="KW-0148">Chlorophyll</keyword>
<evidence type="ECO:0000256" key="9">
    <source>
        <dbReference type="ARBA" id="ARBA00022842"/>
    </source>
</evidence>
<dbReference type="InterPro" id="IPR023624">
    <property type="entry name" value="Antenna_beta_dom_sf"/>
</dbReference>
<dbReference type="GO" id="GO:0019684">
    <property type="term" value="P:photosynthesis, light reaction"/>
    <property type="evidence" value="ECO:0007669"/>
    <property type="project" value="InterPro"/>
</dbReference>
<evidence type="ECO:0000256" key="14">
    <source>
        <dbReference type="ARBA" id="ARBA00023243"/>
    </source>
</evidence>
<keyword evidence="9" id="KW-0460">Magnesium</keyword>
<evidence type="ECO:0000256" key="8">
    <source>
        <dbReference type="ARBA" id="ARBA00022723"/>
    </source>
</evidence>
<evidence type="ECO:0000256" key="13">
    <source>
        <dbReference type="ARBA" id="ARBA00023136"/>
    </source>
</evidence>
<dbReference type="EMBL" id="QYBB01000016">
    <property type="protein sequence ID" value="RYC31185.1"/>
    <property type="molecule type" value="Genomic_DNA"/>
</dbReference>
<reference evidence="17 18" key="1">
    <citation type="submission" date="2018-12" db="EMBL/GenBank/DDBJ databases">
        <authorList>
            <person name="Grouzdev D.S."/>
            <person name="Krutkina M.S."/>
        </authorList>
    </citation>
    <scope>NUCLEOTIDE SEQUENCE [LARGE SCALE GENOMIC DNA]</scope>
    <source>
        <strain evidence="17 18">RmlP026</strain>
    </source>
</reference>
<organism evidence="17 18">
    <name type="scientific">Lichenibacterium minor</name>
    <dbReference type="NCBI Taxonomy" id="2316528"/>
    <lineage>
        <taxon>Bacteria</taxon>
        <taxon>Pseudomonadati</taxon>
        <taxon>Pseudomonadota</taxon>
        <taxon>Alphaproteobacteria</taxon>
        <taxon>Hyphomicrobiales</taxon>
        <taxon>Lichenihabitantaceae</taxon>
        <taxon>Lichenibacterium</taxon>
    </lineage>
</organism>
<evidence type="ECO:0000256" key="10">
    <source>
        <dbReference type="ARBA" id="ARBA00022956"/>
    </source>
</evidence>
<keyword evidence="10" id="KW-0076">Bacteriochlorophyll</keyword>
<dbReference type="NCBIfam" id="NF040862">
    <property type="entry name" value="pufB_517_ASD"/>
    <property type="match status" value="1"/>
</dbReference>
<evidence type="ECO:0000256" key="11">
    <source>
        <dbReference type="ARBA" id="ARBA00022989"/>
    </source>
</evidence>
<dbReference type="OrthoDB" id="7391998at2"/>
<dbReference type="Pfam" id="PF00556">
    <property type="entry name" value="LHC"/>
    <property type="match status" value="1"/>
</dbReference>
<feature type="domain" description="Antenna complex alpha/beta subunit" evidence="16">
    <location>
        <begin position="26"/>
        <end position="55"/>
    </location>
</feature>
<dbReference type="GO" id="GO:0005886">
    <property type="term" value="C:plasma membrane"/>
    <property type="evidence" value="ECO:0007669"/>
    <property type="project" value="UniProtKB-SubCell"/>
</dbReference>
<proteinExistence type="inferred from homology"/>
<keyword evidence="18" id="KW-1185">Reference proteome</keyword>
<accession>A0A4Q2U8H1</accession>
<evidence type="ECO:0000256" key="15">
    <source>
        <dbReference type="SAM" id="Phobius"/>
    </source>
</evidence>
<comment type="function">
    <text evidence="1">Antenna complexes are light-harvesting systems, which transfer the excitation energy to the reaction centers.</text>
</comment>
<evidence type="ECO:0000256" key="7">
    <source>
        <dbReference type="ARBA" id="ARBA00022692"/>
    </source>
</evidence>
<dbReference type="Gene3D" id="1.20.5.250">
    <property type="match status" value="1"/>
</dbReference>
<dbReference type="GO" id="GO:0042314">
    <property type="term" value="F:bacteriochlorophyll binding"/>
    <property type="evidence" value="ECO:0007669"/>
    <property type="project" value="UniProtKB-KW"/>
</dbReference>
<evidence type="ECO:0000256" key="6">
    <source>
        <dbReference type="ARBA" id="ARBA00022549"/>
    </source>
</evidence>
<keyword evidence="11 15" id="KW-1133">Transmembrane helix</keyword>
<dbReference type="GO" id="GO:0046872">
    <property type="term" value="F:metal ion binding"/>
    <property type="evidence" value="ECO:0007669"/>
    <property type="project" value="UniProtKB-KW"/>
</dbReference>